<dbReference type="RefSeq" id="WP_052042586.1">
    <property type="nucleotide sequence ID" value="NZ_ARXU01000004.1"/>
</dbReference>
<evidence type="ECO:0000259" key="1">
    <source>
        <dbReference type="Pfam" id="PF09995"/>
    </source>
</evidence>
<dbReference type="Proteomes" id="UP000029443">
    <property type="component" value="Unassembled WGS sequence"/>
</dbReference>
<dbReference type="Pfam" id="PF09995">
    <property type="entry name" value="MPAB_Lcp_cat"/>
    <property type="match status" value="1"/>
</dbReference>
<organism evidence="2 3">
    <name type="scientific">Alcanivorax jadensis T9</name>
    <dbReference type="NCBI Taxonomy" id="1177181"/>
    <lineage>
        <taxon>Bacteria</taxon>
        <taxon>Pseudomonadati</taxon>
        <taxon>Pseudomonadota</taxon>
        <taxon>Gammaproteobacteria</taxon>
        <taxon>Oceanospirillales</taxon>
        <taxon>Alcanivoracaceae</taxon>
        <taxon>Alcanivorax</taxon>
    </lineage>
</organism>
<evidence type="ECO:0000313" key="3">
    <source>
        <dbReference type="Proteomes" id="UP000029443"/>
    </source>
</evidence>
<reference evidence="2 3" key="1">
    <citation type="submission" date="2012-09" db="EMBL/GenBank/DDBJ databases">
        <title>Genome Sequence of alkane-degrading Bacterium Alcanivorax jadensis T9.</title>
        <authorList>
            <person name="Lai Q."/>
            <person name="Shao Z."/>
        </authorList>
    </citation>
    <scope>NUCLEOTIDE SEQUENCE [LARGE SCALE GENOMIC DNA]</scope>
    <source>
        <strain evidence="2 3">T9</strain>
    </source>
</reference>
<protein>
    <recommendedName>
        <fullName evidence="1">ER-bound oxygenase mpaB/mpaB'/Rubber oxygenase catalytic domain-containing protein</fullName>
    </recommendedName>
</protein>
<feature type="domain" description="ER-bound oxygenase mpaB/mpaB'/Rubber oxygenase catalytic" evidence="1">
    <location>
        <begin position="23"/>
        <end position="261"/>
    </location>
</feature>
<name>A0ABR4WDH3_9GAMM</name>
<accession>A0ABR4WDH3</accession>
<comment type="caution">
    <text evidence="2">The sequence shown here is derived from an EMBL/GenBank/DDBJ whole genome shotgun (WGS) entry which is preliminary data.</text>
</comment>
<keyword evidence="3" id="KW-1185">Reference proteome</keyword>
<dbReference type="InterPro" id="IPR018713">
    <property type="entry name" value="MPAB/Lcp_cat_dom"/>
</dbReference>
<evidence type="ECO:0000313" key="2">
    <source>
        <dbReference type="EMBL" id="KGD61450.1"/>
    </source>
</evidence>
<sequence>MTQTATDTPRDIPQPLGPDSYTWQDFGSWRFHLMLPQAFVLQVAHPIIDAGVGEHSVYKTDPWGRAKRSTELLWPIVYARPQKAIEMGIKLRDLHRTIKGVDKHGNKYFALDPEAYSWVHITGYDATIRMHEMLGKSPTAEQRRAMFVEWRQLGKMMGIRDQDLPATESDYWAYFHGIIRDRLEWGEVVQDLMSPEHYLEIPKPPGSRIPDTAWGLILIVMGRFMRFNLRATLPHQFREKFQIPWSKTDQRLFRAWCGVYRVLHALTPKKQRLIPLARNAYRDAERHPDAYHLNTIPEGAHYDIG</sequence>
<proteinExistence type="predicted"/>
<gene>
    <name evidence="2" type="ORF">T9A_01399</name>
</gene>
<dbReference type="PANTHER" id="PTHR36151:SF3">
    <property type="entry name" value="ER-BOUND OXYGENASE MPAB_MPAB'_RUBBER OXYGENASE CATALYTIC DOMAIN-CONTAINING PROTEIN"/>
    <property type="match status" value="1"/>
</dbReference>
<dbReference type="EMBL" id="ARXU01000004">
    <property type="protein sequence ID" value="KGD61450.1"/>
    <property type="molecule type" value="Genomic_DNA"/>
</dbReference>
<dbReference type="PANTHER" id="PTHR36151">
    <property type="entry name" value="BLR2777 PROTEIN"/>
    <property type="match status" value="1"/>
</dbReference>